<keyword evidence="2" id="KW-1185">Reference proteome</keyword>
<organism evidence="1 2">
    <name type="scientific">Dendrolimus kikuchii</name>
    <dbReference type="NCBI Taxonomy" id="765133"/>
    <lineage>
        <taxon>Eukaryota</taxon>
        <taxon>Metazoa</taxon>
        <taxon>Ecdysozoa</taxon>
        <taxon>Arthropoda</taxon>
        <taxon>Hexapoda</taxon>
        <taxon>Insecta</taxon>
        <taxon>Pterygota</taxon>
        <taxon>Neoptera</taxon>
        <taxon>Endopterygota</taxon>
        <taxon>Lepidoptera</taxon>
        <taxon>Glossata</taxon>
        <taxon>Ditrysia</taxon>
        <taxon>Bombycoidea</taxon>
        <taxon>Lasiocampidae</taxon>
        <taxon>Dendrolimus</taxon>
    </lineage>
</organism>
<evidence type="ECO:0000313" key="1">
    <source>
        <dbReference type="EMBL" id="KAJ0177906.1"/>
    </source>
</evidence>
<comment type="caution">
    <text evidence="1">The sequence shown here is derived from an EMBL/GenBank/DDBJ whole genome shotgun (WGS) entry which is preliminary data.</text>
</comment>
<evidence type="ECO:0000313" key="2">
    <source>
        <dbReference type="Proteomes" id="UP000824533"/>
    </source>
</evidence>
<name>A0ACC1D252_9NEOP</name>
<sequence>MSVQFTECHHVRLRYYAEISPHIGHAYKCCGLVIGVGFNVSFKIRFNQSIFAHSVVKCFNQLLRIMSWNNKSYKAEDRR</sequence>
<protein>
    <submittedName>
        <fullName evidence="1">Uncharacterized protein</fullName>
    </submittedName>
</protein>
<reference evidence="1 2" key="1">
    <citation type="journal article" date="2021" name="Front. Genet.">
        <title>Chromosome-Level Genome Assembly Reveals Significant Gene Expansion in the Toll and IMD Signaling Pathways of Dendrolimus kikuchii.</title>
        <authorList>
            <person name="Zhou J."/>
            <person name="Wu P."/>
            <person name="Xiong Z."/>
            <person name="Liu N."/>
            <person name="Zhao N."/>
            <person name="Ji M."/>
            <person name="Qiu Y."/>
            <person name="Yang B."/>
        </authorList>
    </citation>
    <scope>NUCLEOTIDE SEQUENCE [LARGE SCALE GENOMIC DNA]</scope>
    <source>
        <strain evidence="1">Ann1</strain>
    </source>
</reference>
<proteinExistence type="predicted"/>
<accession>A0ACC1D252</accession>
<gene>
    <name evidence="1" type="ORF">K1T71_006779</name>
</gene>
<dbReference type="EMBL" id="CM034397">
    <property type="protein sequence ID" value="KAJ0177906.1"/>
    <property type="molecule type" value="Genomic_DNA"/>
</dbReference>
<dbReference type="Proteomes" id="UP000824533">
    <property type="component" value="Linkage Group LG11"/>
</dbReference>